<dbReference type="AlphaFoldDB" id="A0A518CDB5"/>
<keyword evidence="3" id="KW-1185">Reference proteome</keyword>
<reference evidence="3" key="1">
    <citation type="submission" date="2019-02" db="EMBL/GenBank/DDBJ databases">
        <title>Deep-cultivation of Planctomycetes and their phenomic and genomic characterization uncovers novel biology.</title>
        <authorList>
            <person name="Wiegand S."/>
            <person name="Jogler M."/>
            <person name="Boedeker C."/>
            <person name="Pinto D."/>
            <person name="Vollmers J."/>
            <person name="Rivas-Marin E."/>
            <person name="Kohn T."/>
            <person name="Peeters S.H."/>
            <person name="Heuer A."/>
            <person name="Rast P."/>
            <person name="Oberbeckmann S."/>
            <person name="Bunk B."/>
            <person name="Jeske O."/>
            <person name="Meyerdierks A."/>
            <person name="Storesund J.E."/>
            <person name="Kallscheuer N."/>
            <person name="Luecker S."/>
            <person name="Lage O.M."/>
            <person name="Pohl T."/>
            <person name="Merkel B.J."/>
            <person name="Hornburger P."/>
            <person name="Mueller R.-W."/>
            <person name="Bruemmer F."/>
            <person name="Labrenz M."/>
            <person name="Spormann A.M."/>
            <person name="Op den Camp H."/>
            <person name="Overmann J."/>
            <person name="Amann R."/>
            <person name="Jetten M.S.M."/>
            <person name="Mascher T."/>
            <person name="Medema M.H."/>
            <person name="Devos D.P."/>
            <person name="Kaster A.-K."/>
            <person name="Ovreas L."/>
            <person name="Rohde M."/>
            <person name="Galperin M.Y."/>
            <person name="Jogler C."/>
        </authorList>
    </citation>
    <scope>NUCLEOTIDE SEQUENCE [LARGE SCALE GENOMIC DNA]</scope>
    <source>
        <strain evidence="3">Pan97</strain>
    </source>
</reference>
<protein>
    <submittedName>
        <fullName evidence="2">Methyltransferase domain protein</fullName>
    </submittedName>
</protein>
<keyword evidence="2" id="KW-0489">Methyltransferase</keyword>
<dbReference type="RefSeq" id="WP_165698880.1">
    <property type="nucleotide sequence ID" value="NZ_CP036289.1"/>
</dbReference>
<evidence type="ECO:0000313" key="2">
    <source>
        <dbReference type="EMBL" id="QDU77208.1"/>
    </source>
</evidence>
<evidence type="ECO:0000259" key="1">
    <source>
        <dbReference type="Pfam" id="PF08242"/>
    </source>
</evidence>
<dbReference type="InterPro" id="IPR029063">
    <property type="entry name" value="SAM-dependent_MTases_sf"/>
</dbReference>
<dbReference type="Gene3D" id="3.40.50.150">
    <property type="entry name" value="Vaccinia Virus protein VP39"/>
    <property type="match status" value="1"/>
</dbReference>
<dbReference type="KEGG" id="bvo:Pan97_42700"/>
<dbReference type="CDD" id="cd02440">
    <property type="entry name" value="AdoMet_MTases"/>
    <property type="match status" value="1"/>
</dbReference>
<proteinExistence type="predicted"/>
<name>A0A518CDB5_9BACT</name>
<dbReference type="InterPro" id="IPR016584">
    <property type="entry name" value="MeTrfase_VrtF"/>
</dbReference>
<dbReference type="EMBL" id="CP036289">
    <property type="protein sequence ID" value="QDU77208.1"/>
    <property type="molecule type" value="Genomic_DNA"/>
</dbReference>
<dbReference type="SUPFAM" id="SSF53335">
    <property type="entry name" value="S-adenosyl-L-methionine-dependent methyltransferases"/>
    <property type="match status" value="1"/>
</dbReference>
<gene>
    <name evidence="2" type="ORF">Pan97_42700</name>
</gene>
<keyword evidence="2" id="KW-0808">Transferase</keyword>
<accession>A0A518CDB5</accession>
<sequence length="223" mass="24852">MASVNTDNWDIHSGHQVYTPRLLRWYDLIVHGVSNRWFWSCPTQLLIAWFDEHATSNHLDIGVGTGYFLDHCSVFSDDARIGLLDANPNCLAAAAKQLKRYKPETYEANLAEPFKEAMAQFSSVSLMYVLHCLPGDPEFRKRVIQHASAALEADGKLFGATILGQPGPSSWLGRHVMASYNRKGIFGNEHDTEASLREVLETCLTNVEIEQVGSVALFAGQKN</sequence>
<dbReference type="InterPro" id="IPR013217">
    <property type="entry name" value="Methyltransf_12"/>
</dbReference>
<dbReference type="Proteomes" id="UP000318626">
    <property type="component" value="Chromosome"/>
</dbReference>
<feature type="domain" description="Methyltransferase type 12" evidence="1">
    <location>
        <begin position="59"/>
        <end position="157"/>
    </location>
</feature>
<organism evidence="2 3">
    <name type="scientific">Bremerella volcania</name>
    <dbReference type="NCBI Taxonomy" id="2527984"/>
    <lineage>
        <taxon>Bacteria</taxon>
        <taxon>Pseudomonadati</taxon>
        <taxon>Planctomycetota</taxon>
        <taxon>Planctomycetia</taxon>
        <taxon>Pirellulales</taxon>
        <taxon>Pirellulaceae</taxon>
        <taxon>Bremerella</taxon>
    </lineage>
</organism>
<evidence type="ECO:0000313" key="3">
    <source>
        <dbReference type="Proteomes" id="UP000318626"/>
    </source>
</evidence>
<dbReference type="Pfam" id="PF08242">
    <property type="entry name" value="Methyltransf_12"/>
    <property type="match status" value="1"/>
</dbReference>
<dbReference type="GO" id="GO:0032259">
    <property type="term" value="P:methylation"/>
    <property type="evidence" value="ECO:0007669"/>
    <property type="project" value="UniProtKB-KW"/>
</dbReference>
<dbReference type="GO" id="GO:0008168">
    <property type="term" value="F:methyltransferase activity"/>
    <property type="evidence" value="ECO:0007669"/>
    <property type="project" value="UniProtKB-KW"/>
</dbReference>
<dbReference type="PIRSF" id="PIRSF011491">
    <property type="entry name" value="Mtase_YbcY_prd"/>
    <property type="match status" value="1"/>
</dbReference>